<evidence type="ECO:0000313" key="12">
    <source>
        <dbReference type="EMBL" id="CAD9519540.1"/>
    </source>
</evidence>
<evidence type="ECO:0000256" key="5">
    <source>
        <dbReference type="ARBA" id="ARBA00022723"/>
    </source>
</evidence>
<dbReference type="InterPro" id="IPR006620">
    <property type="entry name" value="Pro_4_hyd_alph"/>
</dbReference>
<dbReference type="InterPro" id="IPR044862">
    <property type="entry name" value="Pro_4_hyd_alph_FE2OG_OXY"/>
</dbReference>
<dbReference type="GO" id="GO:0016020">
    <property type="term" value="C:membrane"/>
    <property type="evidence" value="ECO:0007669"/>
    <property type="project" value="UniProtKB-SubCell"/>
</dbReference>
<accession>A0A7S2N4L5</accession>
<dbReference type="Pfam" id="PF01549">
    <property type="entry name" value="ShK"/>
    <property type="match status" value="3"/>
</dbReference>
<gene>
    <name evidence="12" type="ORF">HTAM1171_LOCUS12343</name>
</gene>
<organism evidence="12">
    <name type="scientific">Helicotheca tamesis</name>
    <dbReference type="NCBI Taxonomy" id="374047"/>
    <lineage>
        <taxon>Eukaryota</taxon>
        <taxon>Sar</taxon>
        <taxon>Stramenopiles</taxon>
        <taxon>Ochrophyta</taxon>
        <taxon>Bacillariophyta</taxon>
        <taxon>Mediophyceae</taxon>
        <taxon>Lithodesmiophycidae</taxon>
        <taxon>Lithodesmiales</taxon>
        <taxon>Lithodesmiaceae</taxon>
        <taxon>Helicotheca</taxon>
    </lineage>
</organism>
<dbReference type="GO" id="GO:0031418">
    <property type="term" value="F:L-ascorbic acid binding"/>
    <property type="evidence" value="ECO:0007669"/>
    <property type="project" value="InterPro"/>
</dbReference>
<dbReference type="AlphaFoldDB" id="A0A7S2N4L5"/>
<reference evidence="12" key="1">
    <citation type="submission" date="2021-01" db="EMBL/GenBank/DDBJ databases">
        <authorList>
            <person name="Corre E."/>
            <person name="Pelletier E."/>
            <person name="Niang G."/>
            <person name="Scheremetjew M."/>
            <person name="Finn R."/>
            <person name="Kale V."/>
            <person name="Holt S."/>
            <person name="Cochrane G."/>
            <person name="Meng A."/>
            <person name="Brown T."/>
            <person name="Cohen L."/>
        </authorList>
    </citation>
    <scope>NUCLEOTIDE SEQUENCE</scope>
    <source>
        <strain evidence="12">CCMP826</strain>
    </source>
</reference>
<dbReference type="GO" id="GO:0005783">
    <property type="term" value="C:endoplasmic reticulum"/>
    <property type="evidence" value="ECO:0007669"/>
    <property type="project" value="TreeGrafter"/>
</dbReference>
<evidence type="ECO:0000256" key="8">
    <source>
        <dbReference type="ARBA" id="ARBA00023002"/>
    </source>
</evidence>
<keyword evidence="8" id="KW-0560">Oxidoreductase</keyword>
<proteinExistence type="predicted"/>
<dbReference type="Pfam" id="PF13640">
    <property type="entry name" value="2OG-FeII_Oxy_3"/>
    <property type="match status" value="1"/>
</dbReference>
<name>A0A7S2N4L5_9STRA</name>
<dbReference type="PANTHER" id="PTHR10869:SF246">
    <property type="entry name" value="TRANSMEMBRANE PROLYL 4-HYDROXYLASE"/>
    <property type="match status" value="1"/>
</dbReference>
<evidence type="ECO:0000256" key="1">
    <source>
        <dbReference type="ARBA" id="ARBA00001961"/>
    </source>
</evidence>
<dbReference type="SMART" id="SM00702">
    <property type="entry name" value="P4Hc"/>
    <property type="match status" value="1"/>
</dbReference>
<dbReference type="GO" id="GO:0004656">
    <property type="term" value="F:procollagen-proline 4-dioxygenase activity"/>
    <property type="evidence" value="ECO:0007669"/>
    <property type="project" value="TreeGrafter"/>
</dbReference>
<protein>
    <recommendedName>
        <fullName evidence="11">ShKT domain-containing protein</fullName>
    </recommendedName>
</protein>
<dbReference type="PANTHER" id="PTHR10869">
    <property type="entry name" value="PROLYL 4-HYDROXYLASE ALPHA SUBUNIT"/>
    <property type="match status" value="1"/>
</dbReference>
<evidence type="ECO:0000256" key="7">
    <source>
        <dbReference type="ARBA" id="ARBA00022989"/>
    </source>
</evidence>
<dbReference type="EMBL" id="HBGV01019829">
    <property type="protein sequence ID" value="CAD9519540.1"/>
    <property type="molecule type" value="Transcribed_RNA"/>
</dbReference>
<keyword evidence="4" id="KW-0812">Transmembrane</keyword>
<comment type="cofactor">
    <cofactor evidence="1">
        <name>L-ascorbate</name>
        <dbReference type="ChEBI" id="CHEBI:38290"/>
    </cofactor>
</comment>
<evidence type="ECO:0000256" key="6">
    <source>
        <dbReference type="ARBA" id="ARBA00022964"/>
    </source>
</evidence>
<evidence type="ECO:0000256" key="4">
    <source>
        <dbReference type="ARBA" id="ARBA00022692"/>
    </source>
</evidence>
<evidence type="ECO:0000259" key="11">
    <source>
        <dbReference type="PROSITE" id="PS51670"/>
    </source>
</evidence>
<keyword evidence="9" id="KW-0408">Iron</keyword>
<dbReference type="Gene3D" id="2.60.120.620">
    <property type="entry name" value="q2cbj1_9rhob like domain"/>
    <property type="match status" value="1"/>
</dbReference>
<evidence type="ECO:0000256" key="3">
    <source>
        <dbReference type="ARBA" id="ARBA00004308"/>
    </source>
</evidence>
<evidence type="ECO:0000256" key="10">
    <source>
        <dbReference type="ARBA" id="ARBA00023136"/>
    </source>
</evidence>
<comment type="subcellular location">
    <subcellularLocation>
        <location evidence="3">Endomembrane system</location>
    </subcellularLocation>
    <subcellularLocation>
        <location evidence="2">Membrane</location>
        <topology evidence="2">Single-pass membrane protein</topology>
    </subcellularLocation>
</comment>
<sequence length="527" mass="60004">MNSLLCRRQRQSELPHHTSMHERECIGESNSLFCTKSLTSIFMVLAVLYLSSGTDSRSNISKFGRDSRKDCRKLAEAGECMSNRRIMLSQCPQSCLVHAGVTIESLSDAEIMDDAKDGFAFYHHVETEDIECRDHKKECQDWALSGDCILNAEYMEQHCPKSCLACFGDTPATVVIDFGVEQKLVYEEDGGLALKTDSDLKTEVLHIIKSSSEYMVDIFQNEEYSHLRRDCRNLDQYCSLYAAMGECHGDSDALAMFQNCAPACHACESVALYRRCMRRQEDNDFIAEGTLSSLFQHIARDFSKYKPTVVSQPTGSTDDNQQDLPWVLYLDNFLSDEECDRIMSYVRNMSFEEAEEIGDEIEEDGDYPGVVSEGWNADVAWCFDDCEDEPIMKAVMNRILGLMKFPIDHTEYLEIVKYSVGGHYEEHHDVIETQGELRCGNRILSVHIFFDDVESGGELYFTELDKMVAPAKGRIVIWNNVLNDDFTVMDSGTFKEFKPVKKGESLGGHWMFHSRSIRNAWEDDCCS</sequence>
<keyword evidence="10" id="KW-0472">Membrane</keyword>
<dbReference type="GO" id="GO:0005506">
    <property type="term" value="F:iron ion binding"/>
    <property type="evidence" value="ECO:0007669"/>
    <property type="project" value="InterPro"/>
</dbReference>
<dbReference type="InterPro" id="IPR045054">
    <property type="entry name" value="P4HA-like"/>
</dbReference>
<keyword evidence="5" id="KW-0479">Metal-binding</keyword>
<evidence type="ECO:0000256" key="2">
    <source>
        <dbReference type="ARBA" id="ARBA00004167"/>
    </source>
</evidence>
<dbReference type="PROSITE" id="PS51670">
    <property type="entry name" value="SHKT"/>
    <property type="match status" value="1"/>
</dbReference>
<keyword evidence="6" id="KW-0223">Dioxygenase</keyword>
<keyword evidence="7" id="KW-1133">Transmembrane helix</keyword>
<feature type="domain" description="ShKT" evidence="11">
    <location>
        <begin position="132"/>
        <end position="166"/>
    </location>
</feature>
<dbReference type="InterPro" id="IPR003582">
    <property type="entry name" value="ShKT_dom"/>
</dbReference>
<dbReference type="SMART" id="SM00254">
    <property type="entry name" value="ShKT"/>
    <property type="match status" value="3"/>
</dbReference>
<evidence type="ECO:0000256" key="9">
    <source>
        <dbReference type="ARBA" id="ARBA00023004"/>
    </source>
</evidence>